<feature type="region of interest" description="Disordered" evidence="1">
    <location>
        <begin position="301"/>
        <end position="330"/>
    </location>
</feature>
<sequence>MAFIYKTYVSIRIAQNSKVKSDVYVRTAMSSATPAFPNSQQPCNDTTENALMSLPGLPPRHPPRVKAPSYTHLLELSSRCLGESLASQSTMDLTNLLSDKTALQQLVKDLYRPFETLHVDQIVALHVEGKTITLEEVAVDEKEEKRSYHFTTAIAGAIAGAKELAYGEITVLKKSGKGMKKRGRNGTTPNKTTIRASKCKRIVTVDCGEGEFCVELKRKAVGEAARVLLVVDWISDADSILVAKDALTRLGCDVVGASFVLTTNSNVLRTLKAAQVAFSCSWNPSHGAKLNTSMPASNGSSSCTCHQAEASNGQSSRKRQRKSEIDSDPSVKVLLSHRTAEYQANNPSEDRSLNIVKAADEGVQINAVFDGHGGSRAVEQLRTSLCQHILAEVTSKNSSDEVSAIVKNAFARSDEELKQSLLALPEKTRMSKGYCNAGSCAVIALFVNSVLYIANVGDCAAVLGKTSKETQGLQAVEVSVDHSCNNPQETKLVIERSHDRNAIRMSKDDQATGAGIIGVKRVAGSLAMTRAFGDFYLKCPELSSAPFKSKVPYITSEPSITTVYMDGSEKYVILASDGLWDVMTPQEAVHIVDKFDPEQSLFFSTASAALIHAALEKIAHRDGLMMHELMVMPQGPVRRRFHDDITCTVVYIDHPNSPQPVTSPTTQQSDGKH</sequence>
<accession>A0AAD9GL63</accession>
<feature type="compositionally biased region" description="Polar residues" evidence="1">
    <location>
        <begin position="659"/>
        <end position="673"/>
    </location>
</feature>
<gene>
    <name evidence="3" type="ORF">P3T76_007906</name>
</gene>
<keyword evidence="4" id="KW-1185">Reference proteome</keyword>
<dbReference type="SUPFAM" id="SSF81606">
    <property type="entry name" value="PP2C-like"/>
    <property type="match status" value="1"/>
</dbReference>
<feature type="domain" description="PPM-type phosphatase" evidence="2">
    <location>
        <begin position="336"/>
        <end position="652"/>
    </location>
</feature>
<dbReference type="InterPro" id="IPR029057">
    <property type="entry name" value="PRTase-like"/>
</dbReference>
<dbReference type="CDD" id="cd00143">
    <property type="entry name" value="PP2Cc"/>
    <property type="match status" value="1"/>
</dbReference>
<feature type="region of interest" description="Disordered" evidence="1">
    <location>
        <begin position="653"/>
        <end position="673"/>
    </location>
</feature>
<name>A0AAD9GL63_9STRA</name>
<dbReference type="PANTHER" id="PTHR47992">
    <property type="entry name" value="PROTEIN PHOSPHATASE"/>
    <property type="match status" value="1"/>
</dbReference>
<dbReference type="Gene3D" id="3.40.50.2020">
    <property type="match status" value="1"/>
</dbReference>
<dbReference type="SUPFAM" id="SSF53271">
    <property type="entry name" value="PRTase-like"/>
    <property type="match status" value="1"/>
</dbReference>
<dbReference type="Gene3D" id="3.60.40.10">
    <property type="entry name" value="PPM-type phosphatase domain"/>
    <property type="match status" value="1"/>
</dbReference>
<evidence type="ECO:0000256" key="1">
    <source>
        <dbReference type="SAM" id="MobiDB-lite"/>
    </source>
</evidence>
<feature type="compositionally biased region" description="Polar residues" evidence="1">
    <location>
        <begin position="301"/>
        <end position="315"/>
    </location>
</feature>
<protein>
    <recommendedName>
        <fullName evidence="2">PPM-type phosphatase domain-containing protein</fullName>
    </recommendedName>
</protein>
<evidence type="ECO:0000259" key="2">
    <source>
        <dbReference type="PROSITE" id="PS51746"/>
    </source>
</evidence>
<dbReference type="SMART" id="SM00332">
    <property type="entry name" value="PP2Cc"/>
    <property type="match status" value="1"/>
</dbReference>
<dbReference type="InterPro" id="IPR036457">
    <property type="entry name" value="PPM-type-like_dom_sf"/>
</dbReference>
<dbReference type="InterPro" id="IPR001932">
    <property type="entry name" value="PPM-type_phosphatase-like_dom"/>
</dbReference>
<dbReference type="PROSITE" id="PS51746">
    <property type="entry name" value="PPM_2"/>
    <property type="match status" value="1"/>
</dbReference>
<dbReference type="InterPro" id="IPR015655">
    <property type="entry name" value="PP2C"/>
</dbReference>
<proteinExistence type="predicted"/>
<dbReference type="GO" id="GO:0004722">
    <property type="term" value="F:protein serine/threonine phosphatase activity"/>
    <property type="evidence" value="ECO:0007669"/>
    <property type="project" value="InterPro"/>
</dbReference>
<comment type="caution">
    <text evidence="3">The sequence shown here is derived from an EMBL/GenBank/DDBJ whole genome shotgun (WGS) entry which is preliminary data.</text>
</comment>
<dbReference type="AlphaFoldDB" id="A0AAD9GL63"/>
<dbReference type="EMBL" id="JASMQC010000014">
    <property type="protein sequence ID" value="KAK1940455.1"/>
    <property type="molecule type" value="Genomic_DNA"/>
</dbReference>
<organism evidence="3 4">
    <name type="scientific">Phytophthora citrophthora</name>
    <dbReference type="NCBI Taxonomy" id="4793"/>
    <lineage>
        <taxon>Eukaryota</taxon>
        <taxon>Sar</taxon>
        <taxon>Stramenopiles</taxon>
        <taxon>Oomycota</taxon>
        <taxon>Peronosporomycetes</taxon>
        <taxon>Peronosporales</taxon>
        <taxon>Peronosporaceae</taxon>
        <taxon>Phytophthora</taxon>
    </lineage>
</organism>
<dbReference type="Proteomes" id="UP001259832">
    <property type="component" value="Unassembled WGS sequence"/>
</dbReference>
<evidence type="ECO:0000313" key="3">
    <source>
        <dbReference type="EMBL" id="KAK1940455.1"/>
    </source>
</evidence>
<reference evidence="3" key="1">
    <citation type="submission" date="2023-08" db="EMBL/GenBank/DDBJ databases">
        <title>Reference Genome Resource for the Citrus Pathogen Phytophthora citrophthora.</title>
        <authorList>
            <person name="Moller H."/>
            <person name="Coetzee B."/>
            <person name="Rose L.J."/>
            <person name="Van Niekerk J.M."/>
        </authorList>
    </citation>
    <scope>NUCLEOTIDE SEQUENCE</scope>
    <source>
        <strain evidence="3">STE-U-9442</strain>
    </source>
</reference>
<dbReference type="Pfam" id="PF00481">
    <property type="entry name" value="PP2C"/>
    <property type="match status" value="1"/>
</dbReference>
<evidence type="ECO:0000313" key="4">
    <source>
        <dbReference type="Proteomes" id="UP001259832"/>
    </source>
</evidence>